<evidence type="ECO:0000256" key="4">
    <source>
        <dbReference type="SAM" id="Phobius"/>
    </source>
</evidence>
<evidence type="ECO:0000256" key="2">
    <source>
        <dbReference type="ARBA" id="ARBA00022989"/>
    </source>
</evidence>
<feature type="transmembrane region" description="Helical" evidence="4">
    <location>
        <begin position="347"/>
        <end position="370"/>
    </location>
</feature>
<feature type="transmembrane region" description="Helical" evidence="4">
    <location>
        <begin position="287"/>
        <end position="308"/>
    </location>
</feature>
<evidence type="ECO:0000256" key="1">
    <source>
        <dbReference type="ARBA" id="ARBA00022692"/>
    </source>
</evidence>
<dbReference type="PROSITE" id="PS50850">
    <property type="entry name" value="MFS"/>
    <property type="match status" value="1"/>
</dbReference>
<keyword evidence="1 4" id="KW-0812">Transmembrane</keyword>
<feature type="transmembrane region" description="Helical" evidence="4">
    <location>
        <begin position="159"/>
        <end position="179"/>
    </location>
</feature>
<keyword evidence="2 4" id="KW-1133">Transmembrane helix</keyword>
<name>A0ABQ6LNR1_9RHOB</name>
<feature type="transmembrane region" description="Helical" evidence="4">
    <location>
        <begin position="97"/>
        <end position="120"/>
    </location>
</feature>
<dbReference type="SUPFAM" id="SSF103473">
    <property type="entry name" value="MFS general substrate transporter"/>
    <property type="match status" value="1"/>
</dbReference>
<keyword evidence="7" id="KW-1185">Reference proteome</keyword>
<feature type="transmembrane region" description="Helical" evidence="4">
    <location>
        <begin position="376"/>
        <end position="396"/>
    </location>
</feature>
<dbReference type="InterPro" id="IPR010645">
    <property type="entry name" value="MFS_4"/>
</dbReference>
<accession>A0ABQ6LNR1</accession>
<evidence type="ECO:0000313" key="6">
    <source>
        <dbReference type="EMBL" id="GMG82858.1"/>
    </source>
</evidence>
<organism evidence="6 7">
    <name type="scientific">Paralimibaculum aggregatum</name>
    <dbReference type="NCBI Taxonomy" id="3036245"/>
    <lineage>
        <taxon>Bacteria</taxon>
        <taxon>Pseudomonadati</taxon>
        <taxon>Pseudomonadota</taxon>
        <taxon>Alphaproteobacteria</taxon>
        <taxon>Rhodobacterales</taxon>
        <taxon>Paracoccaceae</taxon>
        <taxon>Paralimibaculum</taxon>
    </lineage>
</organism>
<feature type="transmembrane region" description="Helical" evidence="4">
    <location>
        <begin position="263"/>
        <end position="280"/>
    </location>
</feature>
<comment type="caution">
    <text evidence="6">The sequence shown here is derived from an EMBL/GenBank/DDBJ whole genome shotgun (WGS) entry which is preliminary data.</text>
</comment>
<feature type="transmembrane region" description="Helical" evidence="4">
    <location>
        <begin position="21"/>
        <end position="49"/>
    </location>
</feature>
<gene>
    <name evidence="6" type="ORF">LNKW23_20710</name>
</gene>
<keyword evidence="3 4" id="KW-0472">Membrane</keyword>
<dbReference type="RefSeq" id="WP_285671649.1">
    <property type="nucleotide sequence ID" value="NZ_BSYI01000014.1"/>
</dbReference>
<proteinExistence type="predicted"/>
<feature type="transmembrane region" description="Helical" evidence="4">
    <location>
        <begin position="185"/>
        <end position="206"/>
    </location>
</feature>
<feature type="transmembrane region" description="Helical" evidence="4">
    <location>
        <begin position="226"/>
        <end position="251"/>
    </location>
</feature>
<dbReference type="Pfam" id="PF06779">
    <property type="entry name" value="MFS_4"/>
    <property type="match status" value="1"/>
</dbReference>
<dbReference type="PANTHER" id="PTHR23537:SF1">
    <property type="entry name" value="SUGAR TRANSPORTER"/>
    <property type="match status" value="1"/>
</dbReference>
<dbReference type="InterPro" id="IPR036259">
    <property type="entry name" value="MFS_trans_sf"/>
</dbReference>
<dbReference type="Gene3D" id="1.20.1250.20">
    <property type="entry name" value="MFS general substrate transporter like domains"/>
    <property type="match status" value="2"/>
</dbReference>
<feature type="transmembrane region" description="Helical" evidence="4">
    <location>
        <begin position="314"/>
        <end position="335"/>
    </location>
</feature>
<feature type="transmembrane region" description="Helical" evidence="4">
    <location>
        <begin position="126"/>
        <end position="147"/>
    </location>
</feature>
<feature type="domain" description="Major facilitator superfamily (MFS) profile" evidence="5">
    <location>
        <begin position="26"/>
        <end position="406"/>
    </location>
</feature>
<dbReference type="PANTHER" id="PTHR23537">
    <property type="match status" value="1"/>
</dbReference>
<sequence length="406" mass="39456">MDEQPRTGGAAAARAAAREAAAAAPGALAVALGGLLALAGAMGIGRFLLTPALPMMTAGAGLGAAEAGLIAAANYAGYLLGAVAAGLLPQRRAAKSVLLAALAASALTSAGMALATGPLGWAAMRFAGGVASAVVLVNLSALVLGWLRVAGRSGLSALFFGGVGAGIALSALIAAPWVAGPADWAAVWLAGGALTAVLLAGAALLLPAAAAPTGGTGAGGAEARGLWRLIAAYGCLGFGYVILATFLVAMLREGASGRLAETLIWLAVGLAAAPSVALWSRVGRRRGVLWAFRLALLIEAAGVALGALASGTAALTIAAVALGGTFMGATALGLVEADRRAGGDGRRVMGLMTASFGTGQMIAPALAGWAREATGGYMWPGLAAAAVLLAGAWLAAGLERRDAARP</sequence>
<reference evidence="6 7" key="1">
    <citation type="submission" date="2023-04" db="EMBL/GenBank/DDBJ databases">
        <title>Marinoamorphus aggregata gen. nov., sp. Nov., isolate from tissue of brittle star Ophioplocus japonicus.</title>
        <authorList>
            <person name="Kawano K."/>
            <person name="Sawayama S."/>
            <person name="Nakagawa S."/>
        </authorList>
    </citation>
    <scope>NUCLEOTIDE SEQUENCE [LARGE SCALE GENOMIC DNA]</scope>
    <source>
        <strain evidence="6 7">NKW23</strain>
    </source>
</reference>
<feature type="transmembrane region" description="Helical" evidence="4">
    <location>
        <begin position="69"/>
        <end position="88"/>
    </location>
</feature>
<dbReference type="EMBL" id="BSYI01000014">
    <property type="protein sequence ID" value="GMG82858.1"/>
    <property type="molecule type" value="Genomic_DNA"/>
</dbReference>
<dbReference type="InterPro" id="IPR020846">
    <property type="entry name" value="MFS_dom"/>
</dbReference>
<evidence type="ECO:0000256" key="3">
    <source>
        <dbReference type="ARBA" id="ARBA00023136"/>
    </source>
</evidence>
<evidence type="ECO:0000313" key="7">
    <source>
        <dbReference type="Proteomes" id="UP001239909"/>
    </source>
</evidence>
<evidence type="ECO:0000259" key="5">
    <source>
        <dbReference type="PROSITE" id="PS50850"/>
    </source>
</evidence>
<protein>
    <submittedName>
        <fullName evidence="6">MFS transporter</fullName>
    </submittedName>
</protein>
<dbReference type="Proteomes" id="UP001239909">
    <property type="component" value="Unassembled WGS sequence"/>
</dbReference>